<gene>
    <name evidence="1" type="ORF">BPA01_41160</name>
</gene>
<sequence length="480" mass="52431">MSYHQRISEIIEQKKEWFTYVSDRIWEFAETRFEEFRSAELLCEALENEGFTVEKGVAGIETAFVGSYGSGAPVIAILGEYDALSGLSQERGTATHTPIQPGGNGHGCGHNLLGTGSLAAAVAIRHYMEENQLEGTVRYYGCPAEEGGSGKAYMAREGLFDDADYAICWHPQTFNTLMSISSLANYQVYFKFKGKAAHAAAAPHLGRSALDAVELMNIGVNYLREHIIPEARVHYAITNSGGFSPNVVQAEADVLYLIRAPHAKQVEEIYQRIRKIAQGAAMMTETAVDIIFDKACSNLIPNQTLERVMYDNFKQLGTPAFTEEEQNFARQIRETIPESDKSSDLNMIAKVMGASGKKLTEQLGSEELSTVLLPLLPQARLMSGSTDVGDVSWIVPTVQCSTTCFAMGTQLHSWQAVAQGGMSIGHKGMLHAGKVMAATAIDVLLHPEKIAEAKAELREKLDGTSYVCPIPADIKPAARR</sequence>
<proteinExistence type="predicted"/>
<dbReference type="GO" id="GO:0016805">
    <property type="term" value="F:dipeptidase activity"/>
    <property type="evidence" value="ECO:0007669"/>
    <property type="project" value="TreeGrafter"/>
</dbReference>
<dbReference type="InterPro" id="IPR002933">
    <property type="entry name" value="Peptidase_M20"/>
</dbReference>
<dbReference type="GO" id="GO:0071713">
    <property type="term" value="F:para-aminobenzoyl-glutamate hydrolase activity"/>
    <property type="evidence" value="ECO:0007669"/>
    <property type="project" value="TreeGrafter"/>
</dbReference>
<dbReference type="PIRSF" id="PIRSF037227">
    <property type="entry name" value="Aminobenzoyl-glu_utiliz_pB"/>
    <property type="match status" value="1"/>
</dbReference>
<name>A0A4Y3PRF8_BREPA</name>
<dbReference type="GO" id="GO:0005737">
    <property type="term" value="C:cytoplasm"/>
    <property type="evidence" value="ECO:0007669"/>
    <property type="project" value="TreeGrafter"/>
</dbReference>
<protein>
    <submittedName>
        <fullName evidence="1">Aminobenzoyl-glutamate utilization protein B</fullName>
    </submittedName>
</protein>
<dbReference type="PANTHER" id="PTHR30575:SF0">
    <property type="entry name" value="XAA-ARG DIPEPTIDASE"/>
    <property type="match status" value="1"/>
</dbReference>
<accession>A0A4Y3PRF8</accession>
<comment type="caution">
    <text evidence="1">The sequence shown here is derived from an EMBL/GenBank/DDBJ whole genome shotgun (WGS) entry which is preliminary data.</text>
</comment>
<evidence type="ECO:0000313" key="1">
    <source>
        <dbReference type="EMBL" id="GEB34536.1"/>
    </source>
</evidence>
<dbReference type="FunFam" id="3.30.70.360:FF:000004">
    <property type="entry name" value="Peptidase M20 domain-containing protein 2"/>
    <property type="match status" value="1"/>
</dbReference>
<dbReference type="RefSeq" id="WP_122964529.1">
    <property type="nucleotide sequence ID" value="NZ_BJMH01000024.1"/>
</dbReference>
<evidence type="ECO:0000313" key="2">
    <source>
        <dbReference type="Proteomes" id="UP000316882"/>
    </source>
</evidence>
<dbReference type="Proteomes" id="UP000316882">
    <property type="component" value="Unassembled WGS sequence"/>
</dbReference>
<dbReference type="InterPro" id="IPR017439">
    <property type="entry name" value="Amidohydrolase"/>
</dbReference>
<reference evidence="1 2" key="1">
    <citation type="submission" date="2019-06" db="EMBL/GenBank/DDBJ databases">
        <title>Whole genome shotgun sequence of Brevibacillus parabrevis NBRC 12334.</title>
        <authorList>
            <person name="Hosoyama A."/>
            <person name="Uohara A."/>
            <person name="Ohji S."/>
            <person name="Ichikawa N."/>
        </authorList>
    </citation>
    <scope>NUCLEOTIDE SEQUENCE [LARGE SCALE GENOMIC DNA]</scope>
    <source>
        <strain evidence="1 2">NBRC 12334</strain>
    </source>
</reference>
<dbReference type="InterPro" id="IPR036264">
    <property type="entry name" value="Bact_exopeptidase_dim_dom"/>
</dbReference>
<dbReference type="InterPro" id="IPR017145">
    <property type="entry name" value="Aminobenzoyl-glu_utiliz_pB"/>
</dbReference>
<dbReference type="InterPro" id="IPR052030">
    <property type="entry name" value="Peptidase_M20/M20A_hydrolases"/>
</dbReference>
<dbReference type="Gene3D" id="3.40.630.10">
    <property type="entry name" value="Zn peptidases"/>
    <property type="match status" value="1"/>
</dbReference>
<dbReference type="GO" id="GO:0046657">
    <property type="term" value="P:folic acid catabolic process"/>
    <property type="evidence" value="ECO:0007669"/>
    <property type="project" value="TreeGrafter"/>
</dbReference>
<dbReference type="CDD" id="cd05673">
    <property type="entry name" value="M20_Acy1L2_AbgB"/>
    <property type="match status" value="1"/>
</dbReference>
<dbReference type="AlphaFoldDB" id="A0A4Y3PRF8"/>
<dbReference type="EMBL" id="BJMH01000024">
    <property type="protein sequence ID" value="GEB34536.1"/>
    <property type="molecule type" value="Genomic_DNA"/>
</dbReference>
<organism evidence="1 2">
    <name type="scientific">Brevibacillus parabrevis</name>
    <dbReference type="NCBI Taxonomy" id="54914"/>
    <lineage>
        <taxon>Bacteria</taxon>
        <taxon>Bacillati</taxon>
        <taxon>Bacillota</taxon>
        <taxon>Bacilli</taxon>
        <taxon>Bacillales</taxon>
        <taxon>Paenibacillaceae</taxon>
        <taxon>Brevibacillus</taxon>
    </lineage>
</organism>
<keyword evidence="2" id="KW-1185">Reference proteome</keyword>
<dbReference type="Pfam" id="PF01546">
    <property type="entry name" value="Peptidase_M20"/>
    <property type="match status" value="1"/>
</dbReference>
<dbReference type="Gene3D" id="3.30.70.360">
    <property type="match status" value="1"/>
</dbReference>
<dbReference type="PANTHER" id="PTHR30575">
    <property type="entry name" value="PEPTIDASE M20"/>
    <property type="match status" value="1"/>
</dbReference>
<dbReference type="SUPFAM" id="SSF55031">
    <property type="entry name" value="Bacterial exopeptidase dimerisation domain"/>
    <property type="match status" value="1"/>
</dbReference>
<dbReference type="SUPFAM" id="SSF53187">
    <property type="entry name" value="Zn-dependent exopeptidases"/>
    <property type="match status" value="1"/>
</dbReference>
<dbReference type="NCBIfam" id="TIGR01891">
    <property type="entry name" value="amidohydrolases"/>
    <property type="match status" value="1"/>
</dbReference>